<dbReference type="KEGG" id="age:AA314_01209"/>
<gene>
    <name evidence="2" type="ORF">AA314_01209</name>
</gene>
<name>A0AAC8Q278_9BACT</name>
<evidence type="ECO:0000256" key="1">
    <source>
        <dbReference type="SAM" id="MobiDB-lite"/>
    </source>
</evidence>
<reference evidence="2 3" key="1">
    <citation type="submission" date="2015-05" db="EMBL/GenBank/DDBJ databases">
        <title>Genome assembly of Archangium gephyra DSM 2261.</title>
        <authorList>
            <person name="Sharma G."/>
            <person name="Subramanian S."/>
        </authorList>
    </citation>
    <scope>NUCLEOTIDE SEQUENCE [LARGE SCALE GENOMIC DNA]</scope>
    <source>
        <strain evidence="2 3">DSM 2261</strain>
    </source>
</reference>
<feature type="region of interest" description="Disordered" evidence="1">
    <location>
        <begin position="1"/>
        <end position="44"/>
    </location>
</feature>
<dbReference type="AlphaFoldDB" id="A0AAC8Q278"/>
<protein>
    <submittedName>
        <fullName evidence="2">Uncharacterized protein</fullName>
    </submittedName>
</protein>
<dbReference type="Proteomes" id="UP000035579">
    <property type="component" value="Chromosome"/>
</dbReference>
<evidence type="ECO:0000313" key="2">
    <source>
        <dbReference type="EMBL" id="AKI99582.1"/>
    </source>
</evidence>
<accession>A0AAC8Q278</accession>
<dbReference type="EMBL" id="CP011509">
    <property type="protein sequence ID" value="AKI99582.1"/>
    <property type="molecule type" value="Genomic_DNA"/>
</dbReference>
<organism evidence="2 3">
    <name type="scientific">Archangium gephyra</name>
    <dbReference type="NCBI Taxonomy" id="48"/>
    <lineage>
        <taxon>Bacteria</taxon>
        <taxon>Pseudomonadati</taxon>
        <taxon>Myxococcota</taxon>
        <taxon>Myxococcia</taxon>
        <taxon>Myxococcales</taxon>
        <taxon>Cystobacterineae</taxon>
        <taxon>Archangiaceae</taxon>
        <taxon>Archangium</taxon>
    </lineage>
</organism>
<proteinExistence type="predicted"/>
<sequence>MHVPTRPFLQARPRPRSGHLTPASLPGGRGACAHRKGVRPGEPC</sequence>
<evidence type="ECO:0000313" key="3">
    <source>
        <dbReference type="Proteomes" id="UP000035579"/>
    </source>
</evidence>